<comment type="catalytic activity">
    <reaction evidence="16">
        <text>L-threonyl-[protein] + ATP = O-phospho-L-threonyl-[protein] + ADP + H(+)</text>
        <dbReference type="Rhea" id="RHEA:46608"/>
        <dbReference type="Rhea" id="RHEA-COMP:11060"/>
        <dbReference type="Rhea" id="RHEA-COMP:11605"/>
        <dbReference type="ChEBI" id="CHEBI:15378"/>
        <dbReference type="ChEBI" id="CHEBI:30013"/>
        <dbReference type="ChEBI" id="CHEBI:30616"/>
        <dbReference type="ChEBI" id="CHEBI:61977"/>
        <dbReference type="ChEBI" id="CHEBI:456216"/>
        <dbReference type="EC" id="2.7.11.1"/>
    </reaction>
</comment>
<evidence type="ECO:0000256" key="3">
    <source>
        <dbReference type="ARBA" id="ARBA00022527"/>
    </source>
</evidence>
<dbReference type="GO" id="GO:0004674">
    <property type="term" value="F:protein serine/threonine kinase activity"/>
    <property type="evidence" value="ECO:0007669"/>
    <property type="project" value="UniProtKB-KW"/>
</dbReference>
<keyword evidence="3" id="KW-0723">Serine/threonine-protein kinase</keyword>
<dbReference type="SUPFAM" id="SSF56112">
    <property type="entry name" value="Protein kinase-like (PK-like)"/>
    <property type="match status" value="3"/>
</dbReference>
<dbReference type="PROSITE" id="PS00108">
    <property type="entry name" value="PROTEIN_KINASE_ST"/>
    <property type="match status" value="2"/>
</dbReference>
<evidence type="ECO:0000256" key="13">
    <source>
        <dbReference type="ARBA" id="ARBA00022989"/>
    </source>
</evidence>
<organism evidence="21 22">
    <name type="scientific">Vitis vinifera</name>
    <name type="common">Grape</name>
    <dbReference type="NCBI Taxonomy" id="29760"/>
    <lineage>
        <taxon>Eukaryota</taxon>
        <taxon>Viridiplantae</taxon>
        <taxon>Streptophyta</taxon>
        <taxon>Embryophyta</taxon>
        <taxon>Tracheophyta</taxon>
        <taxon>Spermatophyta</taxon>
        <taxon>Magnoliopsida</taxon>
        <taxon>eudicotyledons</taxon>
        <taxon>Gunneridae</taxon>
        <taxon>Pentapetalae</taxon>
        <taxon>rosids</taxon>
        <taxon>Vitales</taxon>
        <taxon>Vitaceae</taxon>
        <taxon>Viteae</taxon>
        <taxon>Vitis</taxon>
    </lineage>
</organism>
<feature type="domain" description="Protein kinase" evidence="20">
    <location>
        <begin position="1259"/>
        <end position="1533"/>
    </location>
</feature>
<evidence type="ECO:0000256" key="4">
    <source>
        <dbReference type="ARBA" id="ARBA00022553"/>
    </source>
</evidence>
<keyword evidence="13" id="KW-1133">Transmembrane helix</keyword>
<dbReference type="FunFam" id="3.80.10.10:FF:000129">
    <property type="entry name" value="Leucine-rich repeat receptor-like kinase"/>
    <property type="match status" value="1"/>
</dbReference>
<dbReference type="Proteomes" id="UP000288805">
    <property type="component" value="Unassembled WGS sequence"/>
</dbReference>
<feature type="binding site" evidence="18">
    <location>
        <position position="1288"/>
    </location>
    <ligand>
        <name>ATP</name>
        <dbReference type="ChEBI" id="CHEBI:30616"/>
    </ligand>
</feature>
<keyword evidence="4" id="KW-0597">Phosphoprotein</keyword>
<dbReference type="Pfam" id="PF00069">
    <property type="entry name" value="Pkinase"/>
    <property type="match status" value="2"/>
</dbReference>
<keyword evidence="6" id="KW-0808">Transferase</keyword>
<evidence type="ECO:0000256" key="11">
    <source>
        <dbReference type="ARBA" id="ARBA00022777"/>
    </source>
</evidence>
<dbReference type="InterPro" id="IPR032675">
    <property type="entry name" value="LRR_dom_sf"/>
</dbReference>
<evidence type="ECO:0000256" key="10">
    <source>
        <dbReference type="ARBA" id="ARBA00022741"/>
    </source>
</evidence>
<dbReference type="GO" id="GO:0005524">
    <property type="term" value="F:ATP binding"/>
    <property type="evidence" value="ECO:0007669"/>
    <property type="project" value="UniProtKB-UniRule"/>
</dbReference>
<keyword evidence="14" id="KW-0472">Membrane</keyword>
<proteinExistence type="predicted"/>
<evidence type="ECO:0000256" key="15">
    <source>
        <dbReference type="ARBA" id="ARBA00023170"/>
    </source>
</evidence>
<keyword evidence="10 18" id="KW-0547">Nucleotide-binding</keyword>
<dbReference type="GO" id="GO:0016020">
    <property type="term" value="C:membrane"/>
    <property type="evidence" value="ECO:0007669"/>
    <property type="project" value="UniProtKB-SubCell"/>
</dbReference>
<evidence type="ECO:0000256" key="1">
    <source>
        <dbReference type="ARBA" id="ARBA00004167"/>
    </source>
</evidence>
<dbReference type="PANTHER" id="PTHR45631:SF206">
    <property type="entry name" value="PROTEIN KINASE DOMAIN-CONTAINING PROTEIN"/>
    <property type="match status" value="1"/>
</dbReference>
<evidence type="ECO:0000256" key="6">
    <source>
        <dbReference type="ARBA" id="ARBA00022679"/>
    </source>
</evidence>
<dbReference type="PROSITE" id="PS00107">
    <property type="entry name" value="PROTEIN_KINASE_ATP"/>
    <property type="match status" value="1"/>
</dbReference>
<comment type="caution">
    <text evidence="21">The sequence shown here is derived from an EMBL/GenBank/DDBJ whole genome shotgun (WGS) entry which is preliminary data.</text>
</comment>
<dbReference type="PANTHER" id="PTHR45631">
    <property type="entry name" value="OS07G0107800 PROTEIN-RELATED"/>
    <property type="match status" value="1"/>
</dbReference>
<feature type="domain" description="Protein kinase" evidence="20">
    <location>
        <begin position="1543"/>
        <end position="1863"/>
    </location>
</feature>
<dbReference type="Pfam" id="PF07714">
    <property type="entry name" value="PK_Tyr_Ser-Thr"/>
    <property type="match status" value="1"/>
</dbReference>
<evidence type="ECO:0000256" key="19">
    <source>
        <dbReference type="SAM" id="MobiDB-lite"/>
    </source>
</evidence>
<evidence type="ECO:0000256" key="5">
    <source>
        <dbReference type="ARBA" id="ARBA00022614"/>
    </source>
</evidence>
<dbReference type="InterPro" id="IPR011009">
    <property type="entry name" value="Kinase-like_dom_sf"/>
</dbReference>
<dbReference type="Gene3D" id="3.80.10.10">
    <property type="entry name" value="Ribonuclease Inhibitor"/>
    <property type="match status" value="1"/>
</dbReference>
<evidence type="ECO:0000256" key="18">
    <source>
        <dbReference type="PROSITE-ProRule" id="PRU10141"/>
    </source>
</evidence>
<evidence type="ECO:0000256" key="17">
    <source>
        <dbReference type="ARBA" id="ARBA00048679"/>
    </source>
</evidence>
<evidence type="ECO:0000259" key="20">
    <source>
        <dbReference type="PROSITE" id="PS50011"/>
    </source>
</evidence>
<evidence type="ECO:0000256" key="16">
    <source>
        <dbReference type="ARBA" id="ARBA00047899"/>
    </source>
</evidence>
<dbReference type="EMBL" id="QGNW01001176">
    <property type="protein sequence ID" value="RVW51879.1"/>
    <property type="molecule type" value="Genomic_DNA"/>
</dbReference>
<evidence type="ECO:0000256" key="7">
    <source>
        <dbReference type="ARBA" id="ARBA00022692"/>
    </source>
</evidence>
<feature type="domain" description="Protein kinase" evidence="20">
    <location>
        <begin position="609"/>
        <end position="887"/>
    </location>
</feature>
<dbReference type="EC" id="2.7.11.1" evidence="2"/>
<comment type="subcellular location">
    <subcellularLocation>
        <location evidence="1">Membrane</location>
        <topology evidence="1">Single-pass membrane protein</topology>
    </subcellularLocation>
</comment>
<feature type="region of interest" description="Disordered" evidence="19">
    <location>
        <begin position="1561"/>
        <end position="1593"/>
    </location>
</feature>
<keyword evidence="15 21" id="KW-0675">Receptor</keyword>
<keyword evidence="8" id="KW-0732">Signal</keyword>
<dbReference type="PRINTS" id="PR00019">
    <property type="entry name" value="LEURICHRPT"/>
</dbReference>
<dbReference type="InterPro" id="IPR024788">
    <property type="entry name" value="Malectin-like_Carb-bd_dom"/>
</dbReference>
<dbReference type="InterPro" id="IPR008271">
    <property type="entry name" value="Ser/Thr_kinase_AS"/>
</dbReference>
<evidence type="ECO:0000313" key="22">
    <source>
        <dbReference type="Proteomes" id="UP000288805"/>
    </source>
</evidence>
<protein>
    <recommendedName>
        <fullName evidence="2">non-specific serine/threonine protein kinase</fullName>
        <ecNumber evidence="2">2.7.11.1</ecNumber>
    </recommendedName>
</protein>
<keyword evidence="5" id="KW-0433">Leucine-rich repeat</keyword>
<keyword evidence="7" id="KW-0812">Transmembrane</keyword>
<dbReference type="Pfam" id="PF12819">
    <property type="entry name" value="Malectin_like"/>
    <property type="match status" value="1"/>
</dbReference>
<keyword evidence="11 21" id="KW-0418">Kinase</keyword>
<keyword evidence="12 18" id="KW-0067">ATP-binding</keyword>
<evidence type="ECO:0000256" key="8">
    <source>
        <dbReference type="ARBA" id="ARBA00022729"/>
    </source>
</evidence>
<evidence type="ECO:0000256" key="2">
    <source>
        <dbReference type="ARBA" id="ARBA00012513"/>
    </source>
</evidence>
<dbReference type="Gene3D" id="1.10.510.10">
    <property type="entry name" value="Transferase(Phosphotransferase) domain 1"/>
    <property type="match status" value="4"/>
</dbReference>
<evidence type="ECO:0000256" key="14">
    <source>
        <dbReference type="ARBA" id="ARBA00023136"/>
    </source>
</evidence>
<feature type="compositionally biased region" description="Basic and acidic residues" evidence="19">
    <location>
        <begin position="1568"/>
        <end position="1593"/>
    </location>
</feature>
<sequence length="1872" mass="208006">MFNTDNERNEKLYRRMMLTLPAEPLTAILFSSNPLRLLNPLFSLLSSPTHGPQKLHLVLAWVLSSFISIDCGINPGSSYFDAATEIYYMSDSEFIDTGINYDVSMEHRSRFGTPDQQLMTVRSFPEGTKNCYTLQPQEGKDNKYLIRASFMYGNYDSKNQLPEFKLYLGVNEWDAVKFNHSYDIVRKEIIHVPRTGHMDVCLVNTGSGSPFISALELRQLNNSIYSTQSGSLILFKRLDIGSTSQTVRYKDDAFDRVWEPFSRPYWKSVSTSYSSDTLSDNHFKPPSKVMATAVSPGDERYPLEFHWNLDNSTRQFYVYTHFAEVEELQSNQLRELYVSLNGRFWSPEPIVPGRLVPHTGFSAHSISASSELSLSIFKTHRSTLPPFLNALEIYEIKQLFQSSTVQSNVDAIKKIKAVYKVKKNWQGDPCLPIEFSWNGLSCSDNSPISPSIVSLNLSWSKLTGKIDSSFSNLTSLKSLDLSYNSLTGEVPNFLSKLPSLKTLNLSGNNLTGSVPLALIEKSRNGSLSLRLDGNPNLCKKNSCEEEEDKEKTSNNVIVPLVASIISVLVLLLGEVAALWRFKRRQQHGGMTLDSMNPCLSYSEVDRITGNFNKLLDQGASAKVYLGHLSDGTEVAVKMLTPSSVLVFKQFKTEASFSAQLLTRIHHKNLVSLIGYCDEGSRMVLIYEHMAKGNLKEYLSGKKEIVLSWEQRLRIAIDAAQALEYLHDGCNPPIIHRDVKTENILLNEKFQAKVAAFGWSRSIPSEGGSYVSTAIVGTPGYIDPEYNRTSVPSKKTDVYSFGIVLLELISGQPAIIKITKESPCTIADWVHLVSAKGDIKMIVDPRLQGEFDPNSAQRTVETAMSCVPVSSTDRPTMSHVVVELKECLKIAIAHERTDNAEEDQGPVSIETVQARTDNVEEDHDLFGSETAHERTDDAEEDHSPLAIEAAHEVTDNAKEDQGPVGIEAAHERNDNREEGHGPVGIGAAHKRNDIGEENQGPVGIGAAHERHDNGEEDHGPVGIAAAHEINHNAEEDQGPFGIEATQEITDNVEENHGPVGIEAAHERTDDAEEDHGPVAVEASQERTVNMEENHGPVAAQERTDNVEENHGPVGIEAAHERIDDAEEDHGPVAIEATQERTDNVEENHGPVGIEGADERNDNVEEDHGPDGIKVAHERTENVEEDHGPLGIKSAMAIQESTNSYEEAKEKEEKNIVVPAIASITSFVVPSDIVVKPNKDDKTFEPKNQRLTYFEVERITDNFQKELGRGASATVYHGHLSNGTEVAVKKLSPSSILGSKQFKTEAQLLTRVHHKNLVSLFGYCDEGSNMVLIYEYMVKGNLKAYLSGKTEAVLSWEQRLRIAIDAAQALEYLHNGCNPPIIHRDVKTENILLNEKLQAKVADFGWSKSMPAEGGSYVLTAIVGTPGYLDPEYHRSSVPNEKTDVYSFGIVLLELISGRPAIIKITKENLCNIANWVRPIIAKGDIRMIVDPRLQGEFETNSARRTIETAMSCVSFSSTERPTMSDIVVELRECLKIVMAHERTNNLEEDHDSAGIEAAMTAEESLDGNPDFHKTDSYEKAKEKEKEEKRKEKKNNFIDPACRSITSVLDPSGALNNLRRSKMKLPHAKDMSYSKVARITYEIGYGASGPVYLGHLRNGIEAELLTRVHHTNLVSPLGYHFESSSMTLIYEYMGPGSLRKYLSDENEAVLSWKQRIGIALDVAQAKVADFGLSRSVPNEDPAYLSTVVVGTCHYLDPKYFLTAGLSEENDVYGFGIVLLELISGQPAVAKSSAGTVHLLQWVPLLLLDTGEITAIVDPRLNIERFDIYSARKLVRTAMACVKRNSPERPIMSDVADKLKQCMNYLARTIGDEEK</sequence>
<dbReference type="PROSITE" id="PS50011">
    <property type="entry name" value="PROTEIN_KINASE_DOM"/>
    <property type="match status" value="3"/>
</dbReference>
<gene>
    <name evidence="21" type="primary">VvCHDh000306_30</name>
    <name evidence="21" type="ORF">CK203_067962</name>
</gene>
<accession>A0A438EVY4</accession>
<evidence type="ECO:0000256" key="12">
    <source>
        <dbReference type="ARBA" id="ARBA00022840"/>
    </source>
</evidence>
<feature type="compositionally biased region" description="Basic and acidic residues" evidence="19">
    <location>
        <begin position="1155"/>
        <end position="1170"/>
    </location>
</feature>
<name>A0A438EVY4_VITVI</name>
<dbReference type="SMART" id="SM00220">
    <property type="entry name" value="S_TKc"/>
    <property type="match status" value="2"/>
</dbReference>
<evidence type="ECO:0000313" key="21">
    <source>
        <dbReference type="EMBL" id="RVW51879.1"/>
    </source>
</evidence>
<reference evidence="21 22" key="1">
    <citation type="journal article" date="2018" name="PLoS Genet.">
        <title>Population sequencing reveals clonal diversity and ancestral inbreeding in the grapevine cultivar Chardonnay.</title>
        <authorList>
            <person name="Roach M.J."/>
            <person name="Johnson D.L."/>
            <person name="Bohlmann J."/>
            <person name="van Vuuren H.J."/>
            <person name="Jones S.J."/>
            <person name="Pretorius I.S."/>
            <person name="Schmidt S.A."/>
            <person name="Borneman A.R."/>
        </authorList>
    </citation>
    <scope>NUCLEOTIDE SEQUENCE [LARGE SCALE GENOMIC DNA]</scope>
    <source>
        <strain evidence="22">cv. Chardonnay</strain>
        <tissue evidence="21">Leaf</tissue>
    </source>
</reference>
<evidence type="ECO:0000256" key="9">
    <source>
        <dbReference type="ARBA" id="ARBA00022737"/>
    </source>
</evidence>
<dbReference type="CDD" id="cd14066">
    <property type="entry name" value="STKc_IRAK"/>
    <property type="match status" value="1"/>
</dbReference>
<feature type="region of interest" description="Disordered" evidence="19">
    <location>
        <begin position="1142"/>
        <end position="1170"/>
    </location>
</feature>
<dbReference type="InterPro" id="IPR001245">
    <property type="entry name" value="Ser-Thr/Tyr_kinase_cat_dom"/>
</dbReference>
<keyword evidence="9" id="KW-0677">Repeat</keyword>
<dbReference type="InterPro" id="IPR017441">
    <property type="entry name" value="Protein_kinase_ATP_BS"/>
</dbReference>
<dbReference type="Gene3D" id="3.30.200.20">
    <property type="entry name" value="Phosphorylase Kinase, domain 1"/>
    <property type="match status" value="2"/>
</dbReference>
<comment type="catalytic activity">
    <reaction evidence="17">
        <text>L-seryl-[protein] + ATP = O-phospho-L-seryl-[protein] + ADP + H(+)</text>
        <dbReference type="Rhea" id="RHEA:17989"/>
        <dbReference type="Rhea" id="RHEA-COMP:9863"/>
        <dbReference type="Rhea" id="RHEA-COMP:11604"/>
        <dbReference type="ChEBI" id="CHEBI:15378"/>
        <dbReference type="ChEBI" id="CHEBI:29999"/>
        <dbReference type="ChEBI" id="CHEBI:30616"/>
        <dbReference type="ChEBI" id="CHEBI:83421"/>
        <dbReference type="ChEBI" id="CHEBI:456216"/>
        <dbReference type="EC" id="2.7.11.1"/>
    </reaction>
</comment>
<dbReference type="InterPro" id="IPR001611">
    <property type="entry name" value="Leu-rich_rpt"/>
</dbReference>
<dbReference type="FunFam" id="1.10.510.10:FF:000146">
    <property type="entry name" value="LRR receptor-like serine/threonine-protein kinase IOS1"/>
    <property type="match status" value="2"/>
</dbReference>
<dbReference type="Pfam" id="PF13855">
    <property type="entry name" value="LRR_8"/>
    <property type="match status" value="1"/>
</dbReference>
<dbReference type="SUPFAM" id="SSF52058">
    <property type="entry name" value="L domain-like"/>
    <property type="match status" value="1"/>
</dbReference>
<dbReference type="InterPro" id="IPR000719">
    <property type="entry name" value="Prot_kinase_dom"/>
</dbReference>